<keyword evidence="5" id="KW-0812">Transmembrane</keyword>
<feature type="transmembrane region" description="Helical" evidence="5">
    <location>
        <begin position="34"/>
        <end position="54"/>
    </location>
</feature>
<dbReference type="EMBL" id="JARPOI010000009">
    <property type="protein sequence ID" value="KAJ9171586.1"/>
    <property type="molecule type" value="Genomic_DNA"/>
</dbReference>
<accession>A0ABQ9LUA6</accession>
<dbReference type="Proteomes" id="UP001174677">
    <property type="component" value="Chromosome 9"/>
</dbReference>
<feature type="domain" description="RING-type" evidence="6">
    <location>
        <begin position="126"/>
        <end position="169"/>
    </location>
</feature>
<dbReference type="PANTHER" id="PTHR45969:SF22">
    <property type="entry name" value="E3 UBIQUITIN-PROTEIN LIGASE RHA1B-LIKE"/>
    <property type="match status" value="1"/>
</dbReference>
<evidence type="ECO:0000313" key="7">
    <source>
        <dbReference type="EMBL" id="KAJ9171586.1"/>
    </source>
</evidence>
<evidence type="ECO:0000256" key="1">
    <source>
        <dbReference type="ARBA" id="ARBA00022723"/>
    </source>
</evidence>
<gene>
    <name evidence="7" type="ORF">P3X46_014935</name>
</gene>
<keyword evidence="1" id="KW-0479">Metal-binding</keyword>
<dbReference type="PANTHER" id="PTHR45969">
    <property type="entry name" value="RING ZINC FINGER PROTEIN-RELATED"/>
    <property type="match status" value="1"/>
</dbReference>
<dbReference type="SMART" id="SM00184">
    <property type="entry name" value="RING"/>
    <property type="match status" value="1"/>
</dbReference>
<proteinExistence type="predicted"/>
<keyword evidence="8" id="KW-1185">Reference proteome</keyword>
<evidence type="ECO:0000256" key="2">
    <source>
        <dbReference type="ARBA" id="ARBA00022771"/>
    </source>
</evidence>
<dbReference type="Gene3D" id="3.30.40.10">
    <property type="entry name" value="Zinc/RING finger domain, C3HC4 (zinc finger)"/>
    <property type="match status" value="1"/>
</dbReference>
<keyword evidence="2 4" id="KW-0863">Zinc-finger</keyword>
<evidence type="ECO:0000313" key="8">
    <source>
        <dbReference type="Proteomes" id="UP001174677"/>
    </source>
</evidence>
<evidence type="ECO:0000256" key="5">
    <source>
        <dbReference type="SAM" id="Phobius"/>
    </source>
</evidence>
<protein>
    <recommendedName>
        <fullName evidence="6">RING-type domain-containing protein</fullName>
    </recommendedName>
</protein>
<organism evidence="7 8">
    <name type="scientific">Hevea brasiliensis</name>
    <name type="common">Para rubber tree</name>
    <name type="synonym">Siphonia brasiliensis</name>
    <dbReference type="NCBI Taxonomy" id="3981"/>
    <lineage>
        <taxon>Eukaryota</taxon>
        <taxon>Viridiplantae</taxon>
        <taxon>Streptophyta</taxon>
        <taxon>Embryophyta</taxon>
        <taxon>Tracheophyta</taxon>
        <taxon>Spermatophyta</taxon>
        <taxon>Magnoliopsida</taxon>
        <taxon>eudicotyledons</taxon>
        <taxon>Gunneridae</taxon>
        <taxon>Pentapetalae</taxon>
        <taxon>rosids</taxon>
        <taxon>fabids</taxon>
        <taxon>Malpighiales</taxon>
        <taxon>Euphorbiaceae</taxon>
        <taxon>Crotonoideae</taxon>
        <taxon>Micrandreae</taxon>
        <taxon>Hevea</taxon>
    </lineage>
</organism>
<name>A0ABQ9LUA6_HEVBR</name>
<reference evidence="7" key="1">
    <citation type="journal article" date="2023" name="Plant Biotechnol. J.">
        <title>Chromosome-level wild Hevea brasiliensis genome provides new tools for genomic-assisted breeding and valuable loci to elevate rubber yield.</title>
        <authorList>
            <person name="Cheng H."/>
            <person name="Song X."/>
            <person name="Hu Y."/>
            <person name="Wu T."/>
            <person name="Yang Q."/>
            <person name="An Z."/>
            <person name="Feng S."/>
            <person name="Deng Z."/>
            <person name="Wu W."/>
            <person name="Zeng X."/>
            <person name="Tu M."/>
            <person name="Wang X."/>
            <person name="Huang H."/>
        </authorList>
    </citation>
    <scope>NUCLEOTIDE SEQUENCE</scope>
    <source>
        <strain evidence="7">MT/VB/25A 57/8</strain>
    </source>
</reference>
<evidence type="ECO:0000256" key="3">
    <source>
        <dbReference type="ARBA" id="ARBA00022833"/>
    </source>
</evidence>
<evidence type="ECO:0000259" key="6">
    <source>
        <dbReference type="PROSITE" id="PS50089"/>
    </source>
</evidence>
<dbReference type="InterPro" id="IPR001841">
    <property type="entry name" value="Znf_RING"/>
</dbReference>
<evidence type="ECO:0000256" key="4">
    <source>
        <dbReference type="PROSITE-ProRule" id="PRU00175"/>
    </source>
</evidence>
<comment type="caution">
    <text evidence="7">The sequence shown here is derived from an EMBL/GenBank/DDBJ whole genome shotgun (WGS) entry which is preliminary data.</text>
</comment>
<dbReference type="InterPro" id="IPR013083">
    <property type="entry name" value="Znf_RING/FYVE/PHD"/>
</dbReference>
<keyword evidence="5" id="KW-0472">Membrane</keyword>
<keyword evidence="5" id="KW-1133">Transmembrane helix</keyword>
<dbReference type="SUPFAM" id="SSF57850">
    <property type="entry name" value="RING/U-box"/>
    <property type="match status" value="1"/>
</dbReference>
<keyword evidence="3" id="KW-0862">Zinc</keyword>
<dbReference type="Pfam" id="PF13639">
    <property type="entry name" value="zf-RING_2"/>
    <property type="match status" value="1"/>
</dbReference>
<sequence>MLNSLYEVCLPLPCYLDYSPIVVINMPKLTLHDLLLTLPALINLTLLAATSFLHQFIELFQNYRANSNHRDYVEEAEENRPSPSMVPVPFISHVVSKLIKKKLPVIQFREFQSRMQACDDEDSASCAICLSCIEIEEEIRLLANCRHVYHRECLDGWVEHGHGTCPLCRTKLLPAQAAEIDPQREERIAYLFGEDYVFDSF</sequence>
<dbReference type="PROSITE" id="PS50089">
    <property type="entry name" value="ZF_RING_2"/>
    <property type="match status" value="1"/>
</dbReference>